<sequence>MSGFALEKALADVYEPRLAPYGLRMRRLPRSEAESFLATLQTDVPVTKVDLFLEGEGTSGWRIFGAAHVKASIAERIQDDVPASQAFMTAGLLSIVLTMDAKSFPPPHGDCINYGELGGRSHGVEKDRLKRNYVEVNGQFDALFSFNCRTPESSAQTPSGKRIYTLCLSEDQPDKLVRFLTDRFGLLLSK</sequence>
<feature type="domain" description="BsaWI restriction endonuclease type 2" evidence="1">
    <location>
        <begin position="44"/>
        <end position="144"/>
    </location>
</feature>
<gene>
    <name evidence="2" type="ORF">F4162_03405</name>
</gene>
<protein>
    <recommendedName>
        <fullName evidence="1">BsaWI restriction endonuclease type 2 domain-containing protein</fullName>
    </recommendedName>
</protein>
<reference evidence="2" key="1">
    <citation type="submission" date="2019-09" db="EMBL/GenBank/DDBJ databases">
        <title>Characterisation of the sponge microbiome using genome-centric metagenomics.</title>
        <authorList>
            <person name="Engelberts J.P."/>
            <person name="Robbins S.J."/>
            <person name="De Goeij J.M."/>
            <person name="Aranda M."/>
            <person name="Bell S.C."/>
            <person name="Webster N.S."/>
        </authorList>
    </citation>
    <scope>NUCLEOTIDE SEQUENCE</scope>
    <source>
        <strain evidence="2">SB0676_bin_10</strain>
    </source>
</reference>
<proteinExistence type="predicted"/>
<organism evidence="2">
    <name type="scientific">Synechococcus sp. SB0676_bin_10</name>
    <dbReference type="NCBI Taxonomy" id="2604869"/>
    <lineage>
        <taxon>Bacteria</taxon>
        <taxon>Bacillati</taxon>
        <taxon>Cyanobacteriota</taxon>
        <taxon>Cyanophyceae</taxon>
        <taxon>Synechococcales</taxon>
        <taxon>Synechococcaceae</taxon>
        <taxon>Synechococcus</taxon>
    </lineage>
</organism>
<dbReference type="InterPro" id="IPR041551">
    <property type="entry name" value="RE_BsaWI"/>
</dbReference>
<comment type="caution">
    <text evidence="2">The sequence shown here is derived from an EMBL/GenBank/DDBJ whole genome shotgun (WGS) entry which is preliminary data.</text>
</comment>
<dbReference type="Pfam" id="PF18643">
    <property type="entry name" value="RE_BsaWI"/>
    <property type="match status" value="1"/>
</dbReference>
<evidence type="ECO:0000259" key="1">
    <source>
        <dbReference type="Pfam" id="PF18643"/>
    </source>
</evidence>
<name>A0A6B1FCN3_9SYNE</name>
<evidence type="ECO:0000313" key="2">
    <source>
        <dbReference type="EMBL" id="MYG38052.1"/>
    </source>
</evidence>
<accession>A0A6B1FCN3</accession>
<dbReference type="EMBL" id="VYDO01000114">
    <property type="protein sequence ID" value="MYG38052.1"/>
    <property type="molecule type" value="Genomic_DNA"/>
</dbReference>
<dbReference type="AlphaFoldDB" id="A0A6B1FCN3"/>